<sequence>MLGVVLYLFAASFTLWALNVTHWFLSARGFLLPADDTTSLLDRAVESNNLGMPLGVPEEALFMFNCRHLAGLGHLSDAEETLGRCNPVLFPPHFPEWVLFLIPHKTGSLPDKRVVFIIIDLTCLTGGGFAESSSVAGTNAVCNNAELISWAVSFGTNLSCTILIGIEAWKHRRLMRSLDLPSTGRSPRFAVDRLLALLLESGCIYCLFWLTQVILFVPVSRFNYTIYLYNLLGALGDQISGLYPTLIIVIVNYHHTIWDEPAQTKGFDSYNTGIGSASTRSPVVGNGGNMSTIRWNHRPDESGEGEVGTEMDVYGGAGRDLKREPIVN</sequence>
<name>A0ABQ0LZQ1_MYCCL</name>
<evidence type="ECO:0000256" key="1">
    <source>
        <dbReference type="SAM" id="MobiDB-lite"/>
    </source>
</evidence>
<evidence type="ECO:0000313" key="3">
    <source>
        <dbReference type="EMBL" id="GAT56535.1"/>
    </source>
</evidence>
<keyword evidence="2" id="KW-1133">Transmembrane helix</keyword>
<dbReference type="EMBL" id="DF849311">
    <property type="protein sequence ID" value="GAT56535.1"/>
    <property type="molecule type" value="Genomic_DNA"/>
</dbReference>
<dbReference type="Proteomes" id="UP000815677">
    <property type="component" value="Unassembled WGS sequence"/>
</dbReference>
<feature type="transmembrane region" description="Helical" evidence="2">
    <location>
        <begin position="147"/>
        <end position="166"/>
    </location>
</feature>
<reference evidence="3" key="1">
    <citation type="submission" date="2014-09" db="EMBL/GenBank/DDBJ databases">
        <title>Genome sequence of the luminous mushroom Mycena chlorophos for searching fungal bioluminescence genes.</title>
        <authorList>
            <person name="Tanaka Y."/>
            <person name="Kasuga D."/>
            <person name="Oba Y."/>
            <person name="Hase S."/>
            <person name="Sato K."/>
            <person name="Oba Y."/>
            <person name="Sakakibara Y."/>
        </authorList>
    </citation>
    <scope>NUCLEOTIDE SEQUENCE</scope>
</reference>
<protein>
    <submittedName>
        <fullName evidence="3">Uncharacterized protein</fullName>
    </submittedName>
</protein>
<accession>A0ABQ0LZQ1</accession>
<keyword evidence="2" id="KW-0812">Transmembrane</keyword>
<gene>
    <name evidence="3" type="ORF">MCHLO_13180</name>
</gene>
<feature type="transmembrane region" description="Helical" evidence="2">
    <location>
        <begin position="194"/>
        <end position="215"/>
    </location>
</feature>
<organism evidence="3 4">
    <name type="scientific">Mycena chlorophos</name>
    <name type="common">Agaric fungus</name>
    <name type="synonym">Agaricus chlorophos</name>
    <dbReference type="NCBI Taxonomy" id="658473"/>
    <lineage>
        <taxon>Eukaryota</taxon>
        <taxon>Fungi</taxon>
        <taxon>Dikarya</taxon>
        <taxon>Basidiomycota</taxon>
        <taxon>Agaricomycotina</taxon>
        <taxon>Agaricomycetes</taxon>
        <taxon>Agaricomycetidae</taxon>
        <taxon>Agaricales</taxon>
        <taxon>Marasmiineae</taxon>
        <taxon>Mycenaceae</taxon>
        <taxon>Mycena</taxon>
    </lineage>
</organism>
<evidence type="ECO:0000256" key="2">
    <source>
        <dbReference type="SAM" id="Phobius"/>
    </source>
</evidence>
<feature type="transmembrane region" description="Helical" evidence="2">
    <location>
        <begin position="227"/>
        <end position="251"/>
    </location>
</feature>
<keyword evidence="4" id="KW-1185">Reference proteome</keyword>
<proteinExistence type="predicted"/>
<keyword evidence="2" id="KW-0472">Membrane</keyword>
<feature type="region of interest" description="Disordered" evidence="1">
    <location>
        <begin position="294"/>
        <end position="316"/>
    </location>
</feature>
<evidence type="ECO:0000313" key="4">
    <source>
        <dbReference type="Proteomes" id="UP000815677"/>
    </source>
</evidence>